<gene>
    <name evidence="2" type="ORF">LG943_05665</name>
</gene>
<dbReference type="RefSeq" id="WP_270071103.1">
    <property type="nucleotide sequence ID" value="NZ_JAJAQC010000007.1"/>
</dbReference>
<name>A0A9X3SDG9_9ACTN</name>
<feature type="region of interest" description="Disordered" evidence="1">
    <location>
        <begin position="125"/>
        <end position="170"/>
    </location>
</feature>
<feature type="compositionally biased region" description="Polar residues" evidence="1">
    <location>
        <begin position="159"/>
        <end position="170"/>
    </location>
</feature>
<proteinExistence type="predicted"/>
<keyword evidence="3" id="KW-1185">Reference proteome</keyword>
<comment type="caution">
    <text evidence="2">The sequence shown here is derived from an EMBL/GenBank/DDBJ whole genome shotgun (WGS) entry which is preliminary data.</text>
</comment>
<feature type="compositionally biased region" description="Basic and acidic residues" evidence="1">
    <location>
        <begin position="125"/>
        <end position="142"/>
    </location>
</feature>
<evidence type="ECO:0000313" key="3">
    <source>
        <dbReference type="Proteomes" id="UP001140076"/>
    </source>
</evidence>
<dbReference type="AlphaFoldDB" id="A0A9X3SDG9"/>
<organism evidence="2 3">
    <name type="scientific">Streptomonospora mangrovi</name>
    <dbReference type="NCBI Taxonomy" id="2883123"/>
    <lineage>
        <taxon>Bacteria</taxon>
        <taxon>Bacillati</taxon>
        <taxon>Actinomycetota</taxon>
        <taxon>Actinomycetes</taxon>
        <taxon>Streptosporangiales</taxon>
        <taxon>Nocardiopsidaceae</taxon>
        <taxon>Streptomonospora</taxon>
    </lineage>
</organism>
<sequence>MLETLTGLLGQMGDVLSTGPGLRVLVYGNTAVLLAINSIAGRSTARKKAEALRNKALASGGPLARLRTELEYWREVQRTRSELAKLAVERRLLHARRAESKGRRFQNAERSAMAQIHAARGIAEDLKRADKRREEAEEKQREQGIVVPKVVRRTRPPRSTSAGTKTRTPT</sequence>
<reference evidence="2" key="1">
    <citation type="submission" date="2021-10" db="EMBL/GenBank/DDBJ databases">
        <title>Streptomonospora sp. nov., isolated from mangrove soil.</title>
        <authorList>
            <person name="Chen X."/>
            <person name="Ge X."/>
            <person name="Liu W."/>
        </authorList>
    </citation>
    <scope>NUCLEOTIDE SEQUENCE</scope>
    <source>
        <strain evidence="2">S1-112</strain>
    </source>
</reference>
<accession>A0A9X3SDG9</accession>
<evidence type="ECO:0000256" key="1">
    <source>
        <dbReference type="SAM" id="MobiDB-lite"/>
    </source>
</evidence>
<dbReference type="Proteomes" id="UP001140076">
    <property type="component" value="Unassembled WGS sequence"/>
</dbReference>
<protein>
    <submittedName>
        <fullName evidence="2">Uncharacterized protein</fullName>
    </submittedName>
</protein>
<evidence type="ECO:0000313" key="2">
    <source>
        <dbReference type="EMBL" id="MDA0563817.1"/>
    </source>
</evidence>
<dbReference type="EMBL" id="JAJAQC010000007">
    <property type="protein sequence ID" value="MDA0563817.1"/>
    <property type="molecule type" value="Genomic_DNA"/>
</dbReference>